<comment type="similarity">
    <text evidence="1">Belongs to the SCO1/2 family.</text>
</comment>
<comment type="caution">
    <text evidence="3">The sequence shown here is derived from an EMBL/GenBank/DDBJ whole genome shotgun (WGS) entry which is preliminary data.</text>
</comment>
<dbReference type="PANTHER" id="PTHR12151:SF25">
    <property type="entry name" value="LINALOOL DEHYDRATASE_ISOMERASE DOMAIN-CONTAINING PROTEIN"/>
    <property type="match status" value="1"/>
</dbReference>
<evidence type="ECO:0000256" key="1">
    <source>
        <dbReference type="ARBA" id="ARBA00010996"/>
    </source>
</evidence>
<accession>A0A1H3B1K8</accession>
<dbReference type="Gene3D" id="3.40.30.10">
    <property type="entry name" value="Glutaredoxin"/>
    <property type="match status" value="1"/>
</dbReference>
<reference evidence="3 4" key="1">
    <citation type="submission" date="2016-10" db="EMBL/GenBank/DDBJ databases">
        <authorList>
            <person name="Varghese N."/>
            <person name="Submissions S."/>
        </authorList>
    </citation>
    <scope>NUCLEOTIDE SEQUENCE [LARGE SCALE GENOMIC DNA]</scope>
    <source>
        <strain evidence="3 4">DSM 20748</strain>
    </source>
</reference>
<name>A0A1H3B1K8_9BACI</name>
<feature type="signal peptide" evidence="2">
    <location>
        <begin position="1"/>
        <end position="20"/>
    </location>
</feature>
<sequence length="192" mass="21619">MKKLFILLSLLFISACGSTAEIDSNMSRDIVDLSAKNQHGEQVDVKEEMKGDYWVANMIFTSCTTVCPPMTSNMSRLQDQIEQEGLDIRLASFSIDPSTDDVKTLKQFADKYNPDYGNWSFYTGYPFEEIKELSIKSFQSPVQKLENSDQYAHATGFFLVTPEGKVIKNYEGTNSEAMETIMSDLKKIKGAS</sequence>
<dbReference type="InterPro" id="IPR036249">
    <property type="entry name" value="Thioredoxin-like_sf"/>
</dbReference>
<dbReference type="Proteomes" id="UP000198647">
    <property type="component" value="Unassembled WGS sequence"/>
</dbReference>
<keyword evidence="2" id="KW-0732">Signal</keyword>
<gene>
    <name evidence="3" type="ORF">SAMN04488081_0276</name>
</gene>
<dbReference type="CDD" id="cd02968">
    <property type="entry name" value="SCO"/>
    <property type="match status" value="1"/>
</dbReference>
<evidence type="ECO:0000313" key="4">
    <source>
        <dbReference type="Proteomes" id="UP000198647"/>
    </source>
</evidence>
<keyword evidence="4" id="KW-1185">Reference proteome</keyword>
<protein>
    <submittedName>
        <fullName evidence="3">Protein SCO1/2</fullName>
    </submittedName>
</protein>
<organism evidence="3 4">
    <name type="scientific">Salimicrobium album</name>
    <dbReference type="NCBI Taxonomy" id="50717"/>
    <lineage>
        <taxon>Bacteria</taxon>
        <taxon>Bacillati</taxon>
        <taxon>Bacillota</taxon>
        <taxon>Bacilli</taxon>
        <taxon>Bacillales</taxon>
        <taxon>Bacillaceae</taxon>
        <taxon>Salimicrobium</taxon>
    </lineage>
</organism>
<dbReference type="RefSeq" id="WP_093105018.1">
    <property type="nucleotide sequence ID" value="NZ_FNOS01000001.1"/>
</dbReference>
<proteinExistence type="inferred from homology"/>
<dbReference type="SUPFAM" id="SSF52833">
    <property type="entry name" value="Thioredoxin-like"/>
    <property type="match status" value="1"/>
</dbReference>
<dbReference type="InterPro" id="IPR003782">
    <property type="entry name" value="SCO1/SenC"/>
</dbReference>
<dbReference type="Pfam" id="PF02630">
    <property type="entry name" value="SCO1-SenC"/>
    <property type="match status" value="1"/>
</dbReference>
<feature type="chain" id="PRO_5046098057" evidence="2">
    <location>
        <begin position="21"/>
        <end position="192"/>
    </location>
</feature>
<evidence type="ECO:0000313" key="3">
    <source>
        <dbReference type="EMBL" id="SDX35846.1"/>
    </source>
</evidence>
<evidence type="ECO:0000256" key="2">
    <source>
        <dbReference type="SAM" id="SignalP"/>
    </source>
</evidence>
<dbReference type="PROSITE" id="PS51257">
    <property type="entry name" value="PROKAR_LIPOPROTEIN"/>
    <property type="match status" value="1"/>
</dbReference>
<dbReference type="PANTHER" id="PTHR12151">
    <property type="entry name" value="ELECTRON TRANSPORT PROTIN SCO1/SENC FAMILY MEMBER"/>
    <property type="match status" value="1"/>
</dbReference>
<dbReference type="EMBL" id="FNOS01000001">
    <property type="protein sequence ID" value="SDX35846.1"/>
    <property type="molecule type" value="Genomic_DNA"/>
</dbReference>